<dbReference type="GO" id="GO:0005829">
    <property type="term" value="C:cytosol"/>
    <property type="evidence" value="ECO:0007669"/>
    <property type="project" value="TreeGrafter"/>
</dbReference>
<dbReference type="EC" id="3.6.1.66" evidence="10"/>
<dbReference type="GO" id="GO:0009117">
    <property type="term" value="P:nucleotide metabolic process"/>
    <property type="evidence" value="ECO:0007669"/>
    <property type="project" value="UniProtKB-KW"/>
</dbReference>
<dbReference type="GO" id="GO:0036222">
    <property type="term" value="F:XTP diphosphatase activity"/>
    <property type="evidence" value="ECO:0007669"/>
    <property type="project" value="UniProtKB-UniRule"/>
</dbReference>
<proteinExistence type="inferred from homology"/>
<protein>
    <recommendedName>
        <fullName evidence="10">dITP/XTP pyrophosphatase</fullName>
        <ecNumber evidence="10">3.6.1.66</ecNumber>
    </recommendedName>
    <alternativeName>
        <fullName evidence="10">Non-canonical purine NTP pyrophosphatase</fullName>
    </alternativeName>
    <alternativeName>
        <fullName evidence="10">Non-standard purine NTP pyrophosphatase</fullName>
    </alternativeName>
    <alternativeName>
        <fullName evidence="10">Nucleoside-triphosphate diphosphatase</fullName>
    </alternativeName>
    <alternativeName>
        <fullName evidence="10">Nucleoside-triphosphate pyrophosphatase</fullName>
        <shortName evidence="10">NTPase</shortName>
    </alternativeName>
</protein>
<keyword evidence="6 10" id="KW-0460">Magnesium</keyword>
<dbReference type="EMBL" id="CP036268">
    <property type="protein sequence ID" value="QDT39093.1"/>
    <property type="molecule type" value="Genomic_DNA"/>
</dbReference>
<dbReference type="FunFam" id="3.90.950.10:FF:000001">
    <property type="entry name" value="dITP/XTP pyrophosphatase"/>
    <property type="match status" value="1"/>
</dbReference>
<evidence type="ECO:0000313" key="12">
    <source>
        <dbReference type="EMBL" id="QDT39093.1"/>
    </source>
</evidence>
<feature type="binding site" evidence="10">
    <location>
        <begin position="154"/>
        <end position="157"/>
    </location>
    <ligand>
        <name>substrate</name>
    </ligand>
</feature>
<comment type="subunit">
    <text evidence="2 10">Homodimer.</text>
</comment>
<dbReference type="GO" id="GO:0009146">
    <property type="term" value="P:purine nucleoside triphosphate catabolic process"/>
    <property type="evidence" value="ECO:0007669"/>
    <property type="project" value="UniProtKB-UniRule"/>
</dbReference>
<dbReference type="Proteomes" id="UP000317318">
    <property type="component" value="Chromosome"/>
</dbReference>
<evidence type="ECO:0000256" key="6">
    <source>
        <dbReference type="ARBA" id="ARBA00022842"/>
    </source>
</evidence>
<dbReference type="CDD" id="cd00515">
    <property type="entry name" value="HAM1"/>
    <property type="match status" value="1"/>
</dbReference>
<dbReference type="GO" id="GO:0000166">
    <property type="term" value="F:nucleotide binding"/>
    <property type="evidence" value="ECO:0007669"/>
    <property type="project" value="UniProtKB-KW"/>
</dbReference>
<dbReference type="InterPro" id="IPR020922">
    <property type="entry name" value="dITP/XTP_pyrophosphatase"/>
</dbReference>
<feature type="binding site" evidence="10">
    <location>
        <begin position="182"/>
        <end position="183"/>
    </location>
    <ligand>
        <name>substrate</name>
    </ligand>
</feature>
<feature type="binding site" evidence="10">
    <location>
        <position position="71"/>
    </location>
    <ligand>
        <name>substrate</name>
    </ligand>
</feature>
<dbReference type="GO" id="GO:0046872">
    <property type="term" value="F:metal ion binding"/>
    <property type="evidence" value="ECO:0007669"/>
    <property type="project" value="UniProtKB-KW"/>
</dbReference>
<dbReference type="Pfam" id="PF01725">
    <property type="entry name" value="Ham1p_like"/>
    <property type="match status" value="1"/>
</dbReference>
<comment type="similarity">
    <text evidence="1 10 11">Belongs to the HAM1 NTPase family.</text>
</comment>
<organism evidence="12 13">
    <name type="scientific">Stratiformator vulcanicus</name>
    <dbReference type="NCBI Taxonomy" id="2527980"/>
    <lineage>
        <taxon>Bacteria</taxon>
        <taxon>Pseudomonadati</taxon>
        <taxon>Planctomycetota</taxon>
        <taxon>Planctomycetia</taxon>
        <taxon>Planctomycetales</taxon>
        <taxon>Planctomycetaceae</taxon>
        <taxon>Stratiformator</taxon>
    </lineage>
</organism>
<comment type="catalytic activity">
    <reaction evidence="8 10">
        <text>dITP + H2O = dIMP + diphosphate + H(+)</text>
        <dbReference type="Rhea" id="RHEA:28342"/>
        <dbReference type="ChEBI" id="CHEBI:15377"/>
        <dbReference type="ChEBI" id="CHEBI:15378"/>
        <dbReference type="ChEBI" id="CHEBI:33019"/>
        <dbReference type="ChEBI" id="CHEBI:61194"/>
        <dbReference type="ChEBI" id="CHEBI:61382"/>
        <dbReference type="EC" id="3.6.1.66"/>
    </reaction>
</comment>
<sequence length="207" mass="22758">MTSIIIASRNRGKIVEIEDLLAPYGFEIQCVADFPDVPEAVEDGETFDENAAKKATEVANHLGCWAIGEDSGLCVDALKGRPGIFSARFAGEQSDDQTNNQKLIDELDGVADAKRGAEYRCHVALADPSGQIRLTSQGRCRGRITTQPRGENGFGYDPYFEIRELHRTFGELPKVVKRHLSHRSRAFRHMAPRLAGVVISTDSARTG</sequence>
<dbReference type="SUPFAM" id="SSF52972">
    <property type="entry name" value="ITPase-like"/>
    <property type="match status" value="1"/>
</dbReference>
<evidence type="ECO:0000256" key="4">
    <source>
        <dbReference type="ARBA" id="ARBA00022741"/>
    </source>
</evidence>
<dbReference type="PANTHER" id="PTHR11067">
    <property type="entry name" value="INOSINE TRIPHOSPHATE PYROPHOSPHATASE/HAM1 PROTEIN"/>
    <property type="match status" value="1"/>
</dbReference>
<dbReference type="PANTHER" id="PTHR11067:SF9">
    <property type="entry name" value="INOSINE TRIPHOSPHATE PYROPHOSPHATASE"/>
    <property type="match status" value="1"/>
</dbReference>
<dbReference type="GO" id="GO:0035870">
    <property type="term" value="F:dITP diphosphatase activity"/>
    <property type="evidence" value="ECO:0007669"/>
    <property type="project" value="UniProtKB-UniRule"/>
</dbReference>
<dbReference type="KEGG" id="svp:Pan189_34950"/>
<keyword evidence="7 10" id="KW-0546">Nucleotide metabolism</keyword>
<comment type="catalytic activity">
    <reaction evidence="9 10">
        <text>XTP + H2O = XMP + diphosphate + H(+)</text>
        <dbReference type="Rhea" id="RHEA:28610"/>
        <dbReference type="ChEBI" id="CHEBI:15377"/>
        <dbReference type="ChEBI" id="CHEBI:15378"/>
        <dbReference type="ChEBI" id="CHEBI:33019"/>
        <dbReference type="ChEBI" id="CHEBI:57464"/>
        <dbReference type="ChEBI" id="CHEBI:61314"/>
        <dbReference type="EC" id="3.6.1.66"/>
    </reaction>
</comment>
<feature type="binding site" evidence="10">
    <location>
        <position position="70"/>
    </location>
    <ligand>
        <name>Mg(2+)</name>
        <dbReference type="ChEBI" id="CHEBI:18420"/>
    </ligand>
</feature>
<evidence type="ECO:0000256" key="8">
    <source>
        <dbReference type="ARBA" id="ARBA00051875"/>
    </source>
</evidence>
<comment type="cofactor">
    <cofactor evidence="10">
        <name>Mg(2+)</name>
        <dbReference type="ChEBI" id="CHEBI:18420"/>
    </cofactor>
    <text evidence="10">Binds 1 Mg(2+) ion per subunit.</text>
</comment>
<name>A0A517R5I4_9PLAN</name>
<feature type="binding site" evidence="10">
    <location>
        <position position="177"/>
    </location>
    <ligand>
        <name>substrate</name>
    </ligand>
</feature>
<dbReference type="NCBIfam" id="TIGR00042">
    <property type="entry name" value="RdgB/HAM1 family non-canonical purine NTP pyrophosphatase"/>
    <property type="match status" value="1"/>
</dbReference>
<keyword evidence="4 10" id="KW-0547">Nucleotide-binding</keyword>
<dbReference type="GO" id="GO:0036220">
    <property type="term" value="F:ITP diphosphatase activity"/>
    <property type="evidence" value="ECO:0007669"/>
    <property type="project" value="UniProtKB-UniRule"/>
</dbReference>
<accession>A0A517R5I4</accession>
<feature type="binding site" evidence="10">
    <location>
        <begin position="8"/>
        <end position="13"/>
    </location>
    <ligand>
        <name>substrate</name>
    </ligand>
</feature>
<dbReference type="GO" id="GO:0017111">
    <property type="term" value="F:ribonucleoside triphosphate phosphatase activity"/>
    <property type="evidence" value="ECO:0007669"/>
    <property type="project" value="InterPro"/>
</dbReference>
<dbReference type="OrthoDB" id="9807456at2"/>
<keyword evidence="5 10" id="KW-0378">Hydrolase</keyword>
<dbReference type="InterPro" id="IPR002637">
    <property type="entry name" value="RdgB/HAM1"/>
</dbReference>
<evidence type="ECO:0000313" key="13">
    <source>
        <dbReference type="Proteomes" id="UP000317318"/>
    </source>
</evidence>
<evidence type="ECO:0000256" key="2">
    <source>
        <dbReference type="ARBA" id="ARBA00011738"/>
    </source>
</evidence>
<dbReference type="HAMAP" id="MF_01405">
    <property type="entry name" value="Non_canon_purine_NTPase"/>
    <property type="match status" value="1"/>
</dbReference>
<comment type="caution">
    <text evidence="10">Lacks conserved residue(s) required for the propagation of feature annotation.</text>
</comment>
<evidence type="ECO:0000256" key="1">
    <source>
        <dbReference type="ARBA" id="ARBA00008023"/>
    </source>
</evidence>
<comment type="function">
    <text evidence="10">Pyrophosphatase that catalyzes the hydrolysis of nucleoside triphosphates to their monophosphate derivatives, with a high preference for the non-canonical purine nucleotides XTP (xanthosine triphosphate), dITP (deoxyinosine triphosphate) and ITP. Seems to function as a house-cleaning enzyme that removes non-canonical purine nucleotides from the nucleotide pool, thus preventing their incorporation into DNA/RNA and avoiding chromosomal lesions.</text>
</comment>
<comment type="catalytic activity">
    <reaction evidence="10">
        <text>ITP + H2O = IMP + diphosphate + H(+)</text>
        <dbReference type="Rhea" id="RHEA:29399"/>
        <dbReference type="ChEBI" id="CHEBI:15377"/>
        <dbReference type="ChEBI" id="CHEBI:15378"/>
        <dbReference type="ChEBI" id="CHEBI:33019"/>
        <dbReference type="ChEBI" id="CHEBI:58053"/>
        <dbReference type="ChEBI" id="CHEBI:61402"/>
        <dbReference type="EC" id="3.6.1.66"/>
    </reaction>
</comment>
<evidence type="ECO:0000256" key="10">
    <source>
        <dbReference type="HAMAP-Rule" id="MF_01405"/>
    </source>
</evidence>
<gene>
    <name evidence="12" type="ORF">Pan189_34950</name>
</gene>
<evidence type="ECO:0000256" key="9">
    <source>
        <dbReference type="ARBA" id="ARBA00052017"/>
    </source>
</evidence>
<evidence type="ECO:0000256" key="3">
    <source>
        <dbReference type="ARBA" id="ARBA00022723"/>
    </source>
</evidence>
<evidence type="ECO:0000256" key="5">
    <source>
        <dbReference type="ARBA" id="ARBA00022801"/>
    </source>
</evidence>
<keyword evidence="13" id="KW-1185">Reference proteome</keyword>
<dbReference type="RefSeq" id="WP_145365267.1">
    <property type="nucleotide sequence ID" value="NZ_CP036268.1"/>
</dbReference>
<feature type="active site" description="Proton acceptor" evidence="10">
    <location>
        <position position="70"/>
    </location>
</feature>
<evidence type="ECO:0000256" key="7">
    <source>
        <dbReference type="ARBA" id="ARBA00023080"/>
    </source>
</evidence>
<dbReference type="Gene3D" id="3.90.950.10">
    <property type="match status" value="1"/>
</dbReference>
<dbReference type="AlphaFoldDB" id="A0A517R5I4"/>
<evidence type="ECO:0000256" key="11">
    <source>
        <dbReference type="RuleBase" id="RU003781"/>
    </source>
</evidence>
<dbReference type="InterPro" id="IPR029001">
    <property type="entry name" value="ITPase-like_fam"/>
</dbReference>
<keyword evidence="3 10" id="KW-0479">Metal-binding</keyword>
<reference evidence="12 13" key="1">
    <citation type="submission" date="2019-02" db="EMBL/GenBank/DDBJ databases">
        <title>Deep-cultivation of Planctomycetes and their phenomic and genomic characterization uncovers novel biology.</title>
        <authorList>
            <person name="Wiegand S."/>
            <person name="Jogler M."/>
            <person name="Boedeker C."/>
            <person name="Pinto D."/>
            <person name="Vollmers J."/>
            <person name="Rivas-Marin E."/>
            <person name="Kohn T."/>
            <person name="Peeters S.H."/>
            <person name="Heuer A."/>
            <person name="Rast P."/>
            <person name="Oberbeckmann S."/>
            <person name="Bunk B."/>
            <person name="Jeske O."/>
            <person name="Meyerdierks A."/>
            <person name="Storesund J.E."/>
            <person name="Kallscheuer N."/>
            <person name="Luecker S."/>
            <person name="Lage O.M."/>
            <person name="Pohl T."/>
            <person name="Merkel B.J."/>
            <person name="Hornburger P."/>
            <person name="Mueller R.-W."/>
            <person name="Bruemmer F."/>
            <person name="Labrenz M."/>
            <person name="Spormann A.M."/>
            <person name="Op den Camp H."/>
            <person name="Overmann J."/>
            <person name="Amann R."/>
            <person name="Jetten M.S.M."/>
            <person name="Mascher T."/>
            <person name="Medema M.H."/>
            <person name="Devos D.P."/>
            <person name="Kaster A.-K."/>
            <person name="Ovreas L."/>
            <person name="Rohde M."/>
            <person name="Galperin M.Y."/>
            <person name="Jogler C."/>
        </authorList>
    </citation>
    <scope>NUCLEOTIDE SEQUENCE [LARGE SCALE GENOMIC DNA]</scope>
    <source>
        <strain evidence="12 13">Pan189</strain>
    </source>
</reference>